<feature type="compositionally biased region" description="Polar residues" evidence="2">
    <location>
        <begin position="8"/>
        <end position="19"/>
    </location>
</feature>
<sequence length="478" mass="54810">MQEDHIQTVPQDAESSAKPQLSDLPKFITNSRAEDFTLQYPAPESKPHDSASSQLNRALPFLLIKTFDQKLGGDDALIEDNGDSDFEEIHIPHRIVPHRKVTDKNLISPSILKPECQAESSSSPVEPEPSPPVSGFQLWASVLRKSFSGATNNPKVIIRNRPHRERPLSEGSFSLGSLIMDPDRDTMSFGADTEESQSVTPSRSEITTMLEQVTLGNKPPGASKDDIASLPTRKLNFFSSMRMKRNEGEVRSKTDNQTEDIWGILSKFRNKETLQQRDGDDYLSSEEDQDSIKQKSESRHLDRRRKRQEKTLVMQTKREQLKRLHRAQVIQRQLEEVEEKQRALEEKGVALEKVLRGESGDASADEAELLQSWFQLVLEKNKLNRYESELIIFAKELELEDRQSQLQQELRHRMTTEEREKSTAELADEQVLLDEVMKVVEERDRLVSLLEEQRLQEKAEDRDLGSLILSKGYQFHWA</sequence>
<feature type="domain" description="BMERB" evidence="3">
    <location>
        <begin position="317"/>
        <end position="466"/>
    </location>
</feature>
<evidence type="ECO:0000313" key="4">
    <source>
        <dbReference type="EMBL" id="TSQ92667.1"/>
    </source>
</evidence>
<dbReference type="EMBL" id="VCAZ01000089">
    <property type="protein sequence ID" value="TSQ92667.1"/>
    <property type="molecule type" value="Genomic_DNA"/>
</dbReference>
<keyword evidence="1" id="KW-0175">Coiled coil</keyword>
<organism evidence="4 5">
    <name type="scientific">Bagarius yarrelli</name>
    <name type="common">Goonch</name>
    <name type="synonym">Bagrus yarrelli</name>
    <dbReference type="NCBI Taxonomy" id="175774"/>
    <lineage>
        <taxon>Eukaryota</taxon>
        <taxon>Metazoa</taxon>
        <taxon>Chordata</taxon>
        <taxon>Craniata</taxon>
        <taxon>Vertebrata</taxon>
        <taxon>Euteleostomi</taxon>
        <taxon>Actinopterygii</taxon>
        <taxon>Neopterygii</taxon>
        <taxon>Teleostei</taxon>
        <taxon>Ostariophysi</taxon>
        <taxon>Siluriformes</taxon>
        <taxon>Sisoridae</taxon>
        <taxon>Sisorinae</taxon>
        <taxon>Bagarius</taxon>
    </lineage>
</organism>
<reference evidence="4 5" key="1">
    <citation type="journal article" date="2019" name="Genome Biol. Evol.">
        <title>Whole-Genome Sequencing of the Giant Devil Catfish, Bagarius yarrelli.</title>
        <authorList>
            <person name="Jiang W."/>
            <person name="Lv Y."/>
            <person name="Cheng L."/>
            <person name="Yang K."/>
            <person name="Chao B."/>
            <person name="Wang X."/>
            <person name="Li Y."/>
            <person name="Pan X."/>
            <person name="You X."/>
            <person name="Zhang Y."/>
            <person name="Yang J."/>
            <person name="Li J."/>
            <person name="Zhang X."/>
            <person name="Liu S."/>
            <person name="Sun C."/>
            <person name="Yang J."/>
            <person name="Shi Q."/>
        </authorList>
    </citation>
    <scope>NUCLEOTIDE SEQUENCE [LARGE SCALE GENOMIC DNA]</scope>
    <source>
        <strain evidence="4">JWS20170419001</strain>
        <tissue evidence="4">Muscle</tissue>
    </source>
</reference>
<name>A0A556V0R6_BAGYA</name>
<evidence type="ECO:0000256" key="2">
    <source>
        <dbReference type="SAM" id="MobiDB-lite"/>
    </source>
</evidence>
<dbReference type="Pfam" id="PF12130">
    <property type="entry name" value="bMERB_dom"/>
    <property type="match status" value="1"/>
</dbReference>
<evidence type="ECO:0000256" key="1">
    <source>
        <dbReference type="SAM" id="Coils"/>
    </source>
</evidence>
<dbReference type="InterPro" id="IPR050540">
    <property type="entry name" value="F-actin_Monoox_Mical"/>
</dbReference>
<dbReference type="InterPro" id="IPR022735">
    <property type="entry name" value="bMERB_dom"/>
</dbReference>
<dbReference type="PANTHER" id="PTHR23167">
    <property type="entry name" value="CALPONIN HOMOLOGY DOMAIN-CONTAINING PROTEIN DDB_G0272472-RELATED"/>
    <property type="match status" value="1"/>
</dbReference>
<dbReference type="PANTHER" id="PTHR23167:SF39">
    <property type="entry name" value="[F-ACTIN]-MONOOXYGENASE MICAL2"/>
    <property type="match status" value="1"/>
</dbReference>
<dbReference type="SMART" id="SM01203">
    <property type="entry name" value="DUF3585"/>
    <property type="match status" value="1"/>
</dbReference>
<feature type="region of interest" description="Disordered" evidence="2">
    <location>
        <begin position="1"/>
        <end position="24"/>
    </location>
</feature>
<feature type="coiled-coil region" evidence="1">
    <location>
        <begin position="327"/>
        <end position="354"/>
    </location>
</feature>
<dbReference type="AlphaFoldDB" id="A0A556V0R6"/>
<dbReference type="OrthoDB" id="20799at2759"/>
<protein>
    <submittedName>
        <fullName evidence="4">Protein-methionine sulfoxide oxidase mical2b</fullName>
    </submittedName>
</protein>
<dbReference type="Proteomes" id="UP000319801">
    <property type="component" value="Unassembled WGS sequence"/>
</dbReference>
<feature type="region of interest" description="Disordered" evidence="2">
    <location>
        <begin position="276"/>
        <end position="307"/>
    </location>
</feature>
<proteinExistence type="predicted"/>
<feature type="compositionally biased region" description="Basic and acidic residues" evidence="2">
    <location>
        <begin position="290"/>
        <end position="300"/>
    </location>
</feature>
<comment type="caution">
    <text evidence="4">The sequence shown here is derived from an EMBL/GenBank/DDBJ whole genome shotgun (WGS) entry which is preliminary data.</text>
</comment>
<keyword evidence="5" id="KW-1185">Reference proteome</keyword>
<accession>A0A556V0R6</accession>
<gene>
    <name evidence="4" type="ORF">Baya_11449</name>
</gene>
<evidence type="ECO:0000313" key="5">
    <source>
        <dbReference type="Proteomes" id="UP000319801"/>
    </source>
</evidence>
<dbReference type="PROSITE" id="PS51848">
    <property type="entry name" value="BMERB"/>
    <property type="match status" value="1"/>
</dbReference>
<evidence type="ECO:0000259" key="3">
    <source>
        <dbReference type="PROSITE" id="PS51848"/>
    </source>
</evidence>